<evidence type="ECO:0000313" key="2">
    <source>
        <dbReference type="EMBL" id="MEB3510845.1"/>
    </source>
</evidence>
<feature type="compositionally biased region" description="Basic and acidic residues" evidence="1">
    <location>
        <begin position="1"/>
        <end position="26"/>
    </location>
</feature>
<feature type="compositionally biased region" description="Basic and acidic residues" evidence="1">
    <location>
        <begin position="214"/>
        <end position="224"/>
    </location>
</feature>
<organism evidence="2 3">
    <name type="scientific">Nocardia implantans</name>
    <dbReference type="NCBI Taxonomy" id="3108168"/>
    <lineage>
        <taxon>Bacteria</taxon>
        <taxon>Bacillati</taxon>
        <taxon>Actinomycetota</taxon>
        <taxon>Actinomycetes</taxon>
        <taxon>Mycobacteriales</taxon>
        <taxon>Nocardiaceae</taxon>
        <taxon>Nocardia</taxon>
    </lineage>
</organism>
<name>A0ABU6ATN9_9NOCA</name>
<feature type="compositionally biased region" description="Low complexity" evidence="1">
    <location>
        <begin position="228"/>
        <end position="298"/>
    </location>
</feature>
<dbReference type="SUPFAM" id="SSF140453">
    <property type="entry name" value="EsxAB dimer-like"/>
    <property type="match status" value="1"/>
</dbReference>
<feature type="region of interest" description="Disordered" evidence="1">
    <location>
        <begin position="1"/>
        <end position="32"/>
    </location>
</feature>
<accession>A0ABU6ATN9</accession>
<feature type="compositionally biased region" description="Basic and acidic residues" evidence="1">
    <location>
        <begin position="347"/>
        <end position="358"/>
    </location>
</feature>
<dbReference type="Gene3D" id="1.20.1260.20">
    <property type="entry name" value="PPE superfamily"/>
    <property type="match status" value="1"/>
</dbReference>
<evidence type="ECO:0008006" key="4">
    <source>
        <dbReference type="Google" id="ProtNLM"/>
    </source>
</evidence>
<dbReference type="EMBL" id="JAYKYQ010000004">
    <property type="protein sequence ID" value="MEB3510845.1"/>
    <property type="molecule type" value="Genomic_DNA"/>
</dbReference>
<feature type="compositionally biased region" description="Low complexity" evidence="1">
    <location>
        <begin position="315"/>
        <end position="326"/>
    </location>
</feature>
<dbReference type="RefSeq" id="WP_195078752.1">
    <property type="nucleotide sequence ID" value="NZ_JAYESH010000005.1"/>
</dbReference>
<proteinExistence type="predicted"/>
<dbReference type="InterPro" id="IPR038332">
    <property type="entry name" value="PPE_sf"/>
</dbReference>
<dbReference type="InterPro" id="IPR036689">
    <property type="entry name" value="ESAT-6-like_sf"/>
</dbReference>
<gene>
    <name evidence="2" type="ORF">U3653_12520</name>
</gene>
<protein>
    <recommendedName>
        <fullName evidence="4">PPE domain-containing protein</fullName>
    </recommendedName>
</protein>
<reference evidence="2 3" key="1">
    <citation type="submission" date="2023-12" db="EMBL/GenBank/DDBJ databases">
        <title>novel species in genus Nocarida.</title>
        <authorList>
            <person name="Li Z."/>
        </authorList>
    </citation>
    <scope>NUCLEOTIDE SEQUENCE [LARGE SCALE GENOMIC DNA]</scope>
    <source>
        <strain evidence="2 3">CDC186</strain>
    </source>
</reference>
<dbReference type="Proteomes" id="UP001348098">
    <property type="component" value="Unassembled WGS sequence"/>
</dbReference>
<sequence>MSGYENKRIPNGGEHTDSWEHSRINDTFKPLDPTDTFTQADTYWQARNEWERGVETFARSIQASIAQAWSGPAAEQSKSAIAKYTSDAQNLTTSLEELYYRVRDAATAITNTKKAIPDLVNIPFEDRIFHPRRWNLSSERFLAEQSARVAMNEYYVQPFSEMDGKIPVLPTPVGPTASVDIPAPPPGGYKSDDSGGPASNDSGNGPTTDSGIPGDKDGDGKPDESSTEEQQQQSTDESTQDQQSSDTSASDTTTKPAGVDPTSTTPASTTDPTKTVPAGTPTPHSPGTPGMPGTPSTTNQPQPARSVPGTPGTQNPAMNPAAAARATSGLRGTSGMPGMMAPGARGGGKDDESEHKTPDYLITQENTDELLGEPPRTLPGGVIGGTPD</sequence>
<evidence type="ECO:0000256" key="1">
    <source>
        <dbReference type="SAM" id="MobiDB-lite"/>
    </source>
</evidence>
<comment type="caution">
    <text evidence="2">The sequence shown here is derived from an EMBL/GenBank/DDBJ whole genome shotgun (WGS) entry which is preliminary data.</text>
</comment>
<keyword evidence="3" id="KW-1185">Reference proteome</keyword>
<feature type="region of interest" description="Disordered" evidence="1">
    <location>
        <begin position="171"/>
        <end position="388"/>
    </location>
</feature>
<evidence type="ECO:0000313" key="3">
    <source>
        <dbReference type="Proteomes" id="UP001348098"/>
    </source>
</evidence>
<feature type="compositionally biased region" description="Polar residues" evidence="1">
    <location>
        <begin position="197"/>
        <end position="210"/>
    </location>
</feature>